<evidence type="ECO:0000313" key="3">
    <source>
        <dbReference type="Proteomes" id="UP000024635"/>
    </source>
</evidence>
<organism evidence="2 3">
    <name type="scientific">Ancylostoma ceylanicum</name>
    <dbReference type="NCBI Taxonomy" id="53326"/>
    <lineage>
        <taxon>Eukaryota</taxon>
        <taxon>Metazoa</taxon>
        <taxon>Ecdysozoa</taxon>
        <taxon>Nematoda</taxon>
        <taxon>Chromadorea</taxon>
        <taxon>Rhabditida</taxon>
        <taxon>Rhabditina</taxon>
        <taxon>Rhabditomorpha</taxon>
        <taxon>Strongyloidea</taxon>
        <taxon>Ancylostomatidae</taxon>
        <taxon>Ancylostomatinae</taxon>
        <taxon>Ancylostoma</taxon>
    </lineage>
</organism>
<reference evidence="3" key="1">
    <citation type="journal article" date="2015" name="Nat. Genet.">
        <title>The genome and transcriptome of the zoonotic hookworm Ancylostoma ceylanicum identify infection-specific gene families.</title>
        <authorList>
            <person name="Schwarz E.M."/>
            <person name="Hu Y."/>
            <person name="Antoshechkin I."/>
            <person name="Miller M.M."/>
            <person name="Sternberg P.W."/>
            <person name="Aroian R.V."/>
        </authorList>
    </citation>
    <scope>NUCLEOTIDE SEQUENCE</scope>
    <source>
        <strain evidence="3">HY135</strain>
    </source>
</reference>
<protein>
    <submittedName>
        <fullName evidence="2">Uncharacterized protein</fullName>
    </submittedName>
</protein>
<feature type="region of interest" description="Disordered" evidence="1">
    <location>
        <begin position="37"/>
        <end position="75"/>
    </location>
</feature>
<keyword evidence="3" id="KW-1185">Reference proteome</keyword>
<sequence>MCRRLRKELIWLPVQSWDIIVASVTLLLPRTECEQVIPDPGPPTINEYQKSNLRRDSDGRSYTNRRAPRQLEVKPGRSYQKLRSLCLQLQVILDSQSLS</sequence>
<dbReference type="EMBL" id="JARK01001379">
    <property type="protein sequence ID" value="EYC13737.1"/>
    <property type="molecule type" value="Genomic_DNA"/>
</dbReference>
<evidence type="ECO:0000256" key="1">
    <source>
        <dbReference type="SAM" id="MobiDB-lite"/>
    </source>
</evidence>
<dbReference type="Proteomes" id="UP000024635">
    <property type="component" value="Unassembled WGS sequence"/>
</dbReference>
<accession>A0A016UFU7</accession>
<comment type="caution">
    <text evidence="2">The sequence shown here is derived from an EMBL/GenBank/DDBJ whole genome shotgun (WGS) entry which is preliminary data.</text>
</comment>
<dbReference type="AlphaFoldDB" id="A0A016UFU7"/>
<gene>
    <name evidence="2" type="primary">Acey_s0043.g896</name>
    <name evidence="2" type="ORF">Y032_0043g896</name>
</gene>
<proteinExistence type="predicted"/>
<evidence type="ECO:0000313" key="2">
    <source>
        <dbReference type="EMBL" id="EYC13737.1"/>
    </source>
</evidence>
<name>A0A016UFU7_9BILA</name>